<gene>
    <name evidence="1" type="ORF">HCN50_07725</name>
</gene>
<accession>A0A7Y4H2K4</accession>
<name>A0A7Y4H2K4_9BRAD</name>
<organism evidence="1 2">
    <name type="scientific">Bradyrhizobium archetypum</name>
    <dbReference type="NCBI Taxonomy" id="2721160"/>
    <lineage>
        <taxon>Bacteria</taxon>
        <taxon>Pseudomonadati</taxon>
        <taxon>Pseudomonadota</taxon>
        <taxon>Alphaproteobacteria</taxon>
        <taxon>Hyphomicrobiales</taxon>
        <taxon>Nitrobacteraceae</taxon>
        <taxon>Bradyrhizobium</taxon>
    </lineage>
</organism>
<evidence type="ECO:0000313" key="1">
    <source>
        <dbReference type="EMBL" id="NOJ46132.1"/>
    </source>
</evidence>
<proteinExistence type="predicted"/>
<evidence type="ECO:0000313" key="2">
    <source>
        <dbReference type="Proteomes" id="UP000528734"/>
    </source>
</evidence>
<protein>
    <submittedName>
        <fullName evidence="1">Uncharacterized protein</fullName>
    </submittedName>
</protein>
<sequence>MNEKAPHCGAFVVCRCYLPVGEPGPDGPSVEPLGEGLMCVFPDGFTVLLRAAAALPASLLMPVVEPPPVPLPAVVPLVEDPAAPPAAVPPAAAPPVPELPPAPLPPACASANVLVNVIAIANPIVASFMIAPALVA</sequence>
<comment type="caution">
    <text evidence="1">The sequence shown here is derived from an EMBL/GenBank/DDBJ whole genome shotgun (WGS) entry which is preliminary data.</text>
</comment>
<dbReference type="RefSeq" id="WP_171709001.1">
    <property type="nucleotide sequence ID" value="NZ_JAAVLW010000002.1"/>
</dbReference>
<dbReference type="Proteomes" id="UP000528734">
    <property type="component" value="Unassembled WGS sequence"/>
</dbReference>
<reference evidence="1 2" key="1">
    <citation type="submission" date="2020-03" db="EMBL/GenBank/DDBJ databases">
        <title>Bradyrhizobium diversity isolated from nodules of Muelleranthus trifoliolatus.</title>
        <authorList>
            <person name="Klepa M."/>
            <person name="Helene L."/>
            <person name="Hungria M."/>
        </authorList>
    </citation>
    <scope>NUCLEOTIDE SEQUENCE [LARGE SCALE GENOMIC DNA]</scope>
    <source>
        <strain evidence="1 2">WSM 1744</strain>
    </source>
</reference>
<keyword evidence="2" id="KW-1185">Reference proteome</keyword>
<dbReference type="AlphaFoldDB" id="A0A7Y4H2K4"/>
<dbReference type="EMBL" id="JAAVLW010000002">
    <property type="protein sequence ID" value="NOJ46132.1"/>
    <property type="molecule type" value="Genomic_DNA"/>
</dbReference>